<dbReference type="Pfam" id="PF01915">
    <property type="entry name" value="Glyco_hydro_3_C"/>
    <property type="match status" value="1"/>
</dbReference>
<dbReference type="InterPro" id="IPR017853">
    <property type="entry name" value="GH"/>
</dbReference>
<dbReference type="InterPro" id="IPR001764">
    <property type="entry name" value="Glyco_hydro_3_N"/>
</dbReference>
<protein>
    <submittedName>
        <fullName evidence="4">Glycoside hydrolase family 3 C-terminal domain-containing protein</fullName>
    </submittedName>
</protein>
<dbReference type="InterPro" id="IPR002772">
    <property type="entry name" value="Glyco_hydro_3_C"/>
</dbReference>
<evidence type="ECO:0000313" key="5">
    <source>
        <dbReference type="Proteomes" id="UP000666915"/>
    </source>
</evidence>
<reference evidence="4 5" key="1">
    <citation type="submission" date="2021-03" db="EMBL/GenBank/DDBJ databases">
        <authorList>
            <person name="Kanchanasin P."/>
            <person name="Saeng-In P."/>
            <person name="Phongsopitanun W."/>
            <person name="Yuki M."/>
            <person name="Kudo T."/>
            <person name="Ohkuma M."/>
            <person name="Tanasupawat S."/>
        </authorList>
    </citation>
    <scope>NUCLEOTIDE SEQUENCE [LARGE SCALE GENOMIC DNA]</scope>
    <source>
        <strain evidence="4 5">L46</strain>
    </source>
</reference>
<keyword evidence="5" id="KW-1185">Reference proteome</keyword>
<dbReference type="Proteomes" id="UP000666915">
    <property type="component" value="Unassembled WGS sequence"/>
</dbReference>
<dbReference type="SUPFAM" id="SSF51445">
    <property type="entry name" value="(Trans)glycosidases"/>
    <property type="match status" value="1"/>
</dbReference>
<dbReference type="InterPro" id="IPR050288">
    <property type="entry name" value="Cellulose_deg_GH3"/>
</dbReference>
<dbReference type="InterPro" id="IPR013783">
    <property type="entry name" value="Ig-like_fold"/>
</dbReference>
<dbReference type="InterPro" id="IPR036962">
    <property type="entry name" value="Glyco_hydro_3_N_sf"/>
</dbReference>
<evidence type="ECO:0000256" key="1">
    <source>
        <dbReference type="ARBA" id="ARBA00005336"/>
    </source>
</evidence>
<dbReference type="Pfam" id="PF00933">
    <property type="entry name" value="Glyco_hydro_3"/>
    <property type="match status" value="1"/>
</dbReference>
<evidence type="ECO:0000313" key="4">
    <source>
        <dbReference type="EMBL" id="MBO2440692.1"/>
    </source>
</evidence>
<evidence type="ECO:0000259" key="3">
    <source>
        <dbReference type="SMART" id="SM01217"/>
    </source>
</evidence>
<gene>
    <name evidence="4" type="ORF">J4557_24490</name>
</gene>
<name>A0ABS3R4E5_9ACTN</name>
<dbReference type="PANTHER" id="PTHR42715:SF10">
    <property type="entry name" value="BETA-GLUCOSIDASE"/>
    <property type="match status" value="1"/>
</dbReference>
<dbReference type="Gene3D" id="2.60.40.10">
    <property type="entry name" value="Immunoglobulins"/>
    <property type="match status" value="1"/>
</dbReference>
<dbReference type="Gene3D" id="3.40.50.1700">
    <property type="entry name" value="Glycoside hydrolase family 3 C-terminal domain"/>
    <property type="match status" value="1"/>
</dbReference>
<dbReference type="Pfam" id="PF14310">
    <property type="entry name" value="Fn3-like"/>
    <property type="match status" value="1"/>
</dbReference>
<proteinExistence type="inferred from homology"/>
<comment type="similarity">
    <text evidence="1">Belongs to the glycosyl hydrolase 3 family.</text>
</comment>
<dbReference type="SMART" id="SM01217">
    <property type="entry name" value="Fn3_like"/>
    <property type="match status" value="1"/>
</dbReference>
<dbReference type="GO" id="GO:0016787">
    <property type="term" value="F:hydrolase activity"/>
    <property type="evidence" value="ECO:0007669"/>
    <property type="project" value="UniProtKB-KW"/>
</dbReference>
<dbReference type="InterPro" id="IPR026891">
    <property type="entry name" value="Fn3-like"/>
</dbReference>
<feature type="domain" description="Fibronectin type III-like" evidence="3">
    <location>
        <begin position="639"/>
        <end position="708"/>
    </location>
</feature>
<evidence type="ECO:0000256" key="2">
    <source>
        <dbReference type="ARBA" id="ARBA00022801"/>
    </source>
</evidence>
<accession>A0ABS3R4E5</accession>
<dbReference type="SUPFAM" id="SSF52279">
    <property type="entry name" value="Beta-D-glucan exohydrolase, C-terminal domain"/>
    <property type="match status" value="1"/>
</dbReference>
<keyword evidence="2 4" id="KW-0378">Hydrolase</keyword>
<dbReference type="PRINTS" id="PR00133">
    <property type="entry name" value="GLHYDRLASE3"/>
</dbReference>
<dbReference type="PANTHER" id="PTHR42715">
    <property type="entry name" value="BETA-GLUCOSIDASE"/>
    <property type="match status" value="1"/>
</dbReference>
<comment type="caution">
    <text evidence="4">The sequence shown here is derived from an EMBL/GenBank/DDBJ whole genome shotgun (WGS) entry which is preliminary data.</text>
</comment>
<dbReference type="InterPro" id="IPR036881">
    <property type="entry name" value="Glyco_hydro_3_C_sf"/>
</dbReference>
<dbReference type="EMBL" id="JAGEOK010000015">
    <property type="protein sequence ID" value="MBO2440692.1"/>
    <property type="molecule type" value="Genomic_DNA"/>
</dbReference>
<dbReference type="Gene3D" id="3.20.20.300">
    <property type="entry name" value="Glycoside hydrolase, family 3, N-terminal domain"/>
    <property type="match status" value="1"/>
</dbReference>
<sequence length="741" mass="78153">MTPEEKAGQLAGFWVMPAEPGAQVAPMEDDFDEDVPSLDEVLPRGLGQLTRVFGTLPVPAAEGAARLRELQARVAAGNRFGIAAIAHEECLNGFMTWGATVFPSPPAWGATFDPELVAEMASAIGASMRAAGVHQGLAPVLDVVRDARWGRTEECIGEDPYLVGVLGTAYVSALERSGIVTTLKHFAGYSASRAGRNMAPTPIGPREFTDVVLEPFVMALRDGGARAVMHSYTDVDGMPAAADERLLTGLLREELGFTGVVVADYFGISFLQSRHRVAGSRAEAAVLALQAGVDIELPTVRCYGAPLIDRVRQGEVPEELLDRAAGRVLALKAELGLLDPLPADDDRAPLDLDPPEHRALARRLAEESVVLLANDGVLPLRSGSGVALTGPLADDPFGMLGCYTFPSHVGREHPDLRLGVDVPTLADALAAELPGVRVAATDDVFVADDADIEKAVAAARDAEVCVLALGDRAGLFGRGTSGEGCDTETLALPGRQAELASAVLDTGTPTVIVMLSGRPYALESVADRAAAVVQAFFPGEEGGRAVAAILAGRAEPSGRMPISVPRRASGPPVTYLRSLMDGGHDWSVVDPVPLYPFGYGLTWTSFDYEDLRTEERAATDGTVTVSAVVRNTGDRAGTEVVQLYLSDPVASVVRPARWLAGFARIRLEPGEAARVTFEVHADRTSFTGADLRRIVEPGVIEVAVGGSSADLPLRGSFTLDGPVREPGPDRVLTVPVKVTPL</sequence>
<organism evidence="4 5">
    <name type="scientific">Actinomadura nitritigenes</name>
    <dbReference type="NCBI Taxonomy" id="134602"/>
    <lineage>
        <taxon>Bacteria</taxon>
        <taxon>Bacillati</taxon>
        <taxon>Actinomycetota</taxon>
        <taxon>Actinomycetes</taxon>
        <taxon>Streptosporangiales</taxon>
        <taxon>Thermomonosporaceae</taxon>
        <taxon>Actinomadura</taxon>
    </lineage>
</organism>